<dbReference type="PANTHER" id="PTHR43586">
    <property type="entry name" value="CYSTEINE DESULFURASE"/>
    <property type="match status" value="1"/>
</dbReference>
<feature type="domain" description="Aminotransferase class V" evidence="1">
    <location>
        <begin position="20"/>
        <end position="407"/>
    </location>
</feature>
<gene>
    <name evidence="2" type="ORF">EDB92DRAFT_1850026</name>
</gene>
<name>A0AAD4LL53_9AGAM</name>
<dbReference type="PANTHER" id="PTHR43586:SF21">
    <property type="entry name" value="PYRIDOXAL PHOSPHATE (PLP)-DEPENDENT ASPARTATE AMINOTRANSFERASE SUPERFAMILY"/>
    <property type="match status" value="1"/>
</dbReference>
<sequence length="429" mass="46552">MTCFADVARAHFPSLLSGFVFADNAGGSQCTELVAKRIFDYLINTNAQLGADYSVSAESTRRVSAGIVAAAQLLNAASSDEIVLGSSSTMNLENLARSIEGDVLNDEEIVVTVEHEANVGPWKKLAARKGLTLKHWHPRITDPSNPYSLAYDVQDLLPLITPKTRLVAFSACSNVLGSIIPVKNVITAARSRAAELGVRKIEFSVDCVAYAPHRRMDVQDWDVDYAVFSFYKVFGPHISALYARAASLRSSVGPITHHFLQVDTVGYKLQPGGPGYELVHGVTGVPIYLRSLTPEGTLEAAFVASAVQESALCERLLGFLRGHAPRVRIVGDAHNGSSRAPTISFVVQDILSRDIVRACDATGTIGIRYGHFYAHTLVDELVPKIDINDGVVRVSLVHYNTVDEVDRIIDVLRGVLAGRGDTTWLKSRV</sequence>
<evidence type="ECO:0000313" key="3">
    <source>
        <dbReference type="Proteomes" id="UP001201163"/>
    </source>
</evidence>
<proteinExistence type="predicted"/>
<protein>
    <submittedName>
        <fullName evidence="2">PLP-dependent transferase</fullName>
    </submittedName>
</protein>
<keyword evidence="3" id="KW-1185">Reference proteome</keyword>
<dbReference type="Gene3D" id="3.40.640.10">
    <property type="entry name" value="Type I PLP-dependent aspartate aminotransferase-like (Major domain)"/>
    <property type="match status" value="1"/>
</dbReference>
<reference evidence="2" key="1">
    <citation type="submission" date="2022-01" db="EMBL/GenBank/DDBJ databases">
        <title>Comparative genomics reveals a dynamic genome evolution in the ectomycorrhizal milk-cap (Lactarius) mushrooms.</title>
        <authorList>
            <consortium name="DOE Joint Genome Institute"/>
            <person name="Lebreton A."/>
            <person name="Tang N."/>
            <person name="Kuo A."/>
            <person name="LaButti K."/>
            <person name="Drula E."/>
            <person name="Barry K."/>
            <person name="Clum A."/>
            <person name="Lipzen A."/>
            <person name="Mousain D."/>
            <person name="Ng V."/>
            <person name="Wang R."/>
            <person name="Wang X."/>
            <person name="Dai Y."/>
            <person name="Henrissat B."/>
            <person name="Grigoriev I.V."/>
            <person name="Guerin-Laguette A."/>
            <person name="Yu F."/>
            <person name="Martin F.M."/>
        </authorList>
    </citation>
    <scope>NUCLEOTIDE SEQUENCE</scope>
    <source>
        <strain evidence="2">QP</strain>
    </source>
</reference>
<dbReference type="InterPro" id="IPR015422">
    <property type="entry name" value="PyrdxlP-dep_Trfase_small"/>
</dbReference>
<dbReference type="EMBL" id="JAKELL010000014">
    <property type="protein sequence ID" value="KAH8994577.1"/>
    <property type="molecule type" value="Genomic_DNA"/>
</dbReference>
<dbReference type="InterPro" id="IPR015421">
    <property type="entry name" value="PyrdxlP-dep_Trfase_major"/>
</dbReference>
<dbReference type="Proteomes" id="UP001201163">
    <property type="component" value="Unassembled WGS sequence"/>
</dbReference>
<dbReference type="Gene3D" id="3.90.1150.10">
    <property type="entry name" value="Aspartate Aminotransferase, domain 1"/>
    <property type="match status" value="1"/>
</dbReference>
<dbReference type="Pfam" id="PF00266">
    <property type="entry name" value="Aminotran_5"/>
    <property type="match status" value="1"/>
</dbReference>
<keyword evidence="2" id="KW-0808">Transferase</keyword>
<dbReference type="SUPFAM" id="SSF53383">
    <property type="entry name" value="PLP-dependent transferases"/>
    <property type="match status" value="1"/>
</dbReference>
<dbReference type="InterPro" id="IPR015424">
    <property type="entry name" value="PyrdxlP-dep_Trfase"/>
</dbReference>
<comment type="caution">
    <text evidence="2">The sequence shown here is derived from an EMBL/GenBank/DDBJ whole genome shotgun (WGS) entry which is preliminary data.</text>
</comment>
<organism evidence="2 3">
    <name type="scientific">Lactarius akahatsu</name>
    <dbReference type="NCBI Taxonomy" id="416441"/>
    <lineage>
        <taxon>Eukaryota</taxon>
        <taxon>Fungi</taxon>
        <taxon>Dikarya</taxon>
        <taxon>Basidiomycota</taxon>
        <taxon>Agaricomycotina</taxon>
        <taxon>Agaricomycetes</taxon>
        <taxon>Russulales</taxon>
        <taxon>Russulaceae</taxon>
        <taxon>Lactarius</taxon>
    </lineage>
</organism>
<evidence type="ECO:0000313" key="2">
    <source>
        <dbReference type="EMBL" id="KAH8994577.1"/>
    </source>
</evidence>
<accession>A0AAD4LL53</accession>
<evidence type="ECO:0000259" key="1">
    <source>
        <dbReference type="Pfam" id="PF00266"/>
    </source>
</evidence>
<dbReference type="AlphaFoldDB" id="A0AAD4LL53"/>
<dbReference type="InterPro" id="IPR000192">
    <property type="entry name" value="Aminotrans_V_dom"/>
</dbReference>
<dbReference type="GO" id="GO:0016740">
    <property type="term" value="F:transferase activity"/>
    <property type="evidence" value="ECO:0007669"/>
    <property type="project" value="UniProtKB-KW"/>
</dbReference>